<feature type="compositionally biased region" description="Low complexity" evidence="1">
    <location>
        <begin position="88"/>
        <end position="118"/>
    </location>
</feature>
<dbReference type="SUPFAM" id="SSF53474">
    <property type="entry name" value="alpha/beta-Hydrolases"/>
    <property type="match status" value="1"/>
</dbReference>
<dbReference type="Pfam" id="PF01674">
    <property type="entry name" value="Lipase_2"/>
    <property type="match status" value="1"/>
</dbReference>
<comment type="caution">
    <text evidence="2">The sequence shown here is derived from an EMBL/GenBank/DDBJ whole genome shotgun (WGS) entry which is preliminary data.</text>
</comment>
<evidence type="ECO:0000256" key="1">
    <source>
        <dbReference type="SAM" id="MobiDB-lite"/>
    </source>
</evidence>
<evidence type="ECO:0000313" key="2">
    <source>
        <dbReference type="EMBL" id="MEQ3538092.1"/>
    </source>
</evidence>
<dbReference type="InterPro" id="IPR002918">
    <property type="entry name" value="Lipase_EstA/Esterase_EstB"/>
</dbReference>
<dbReference type="SUPFAM" id="SSF141571">
    <property type="entry name" value="Pentapeptide repeat-like"/>
    <property type="match status" value="1"/>
</dbReference>
<dbReference type="PANTHER" id="PTHR14136:SF17">
    <property type="entry name" value="BTB_POZ DOMAIN-CONTAINING PROTEIN KCTD9"/>
    <property type="match status" value="1"/>
</dbReference>
<evidence type="ECO:0000313" key="3">
    <source>
        <dbReference type="Proteomes" id="UP001464923"/>
    </source>
</evidence>
<gene>
    <name evidence="2" type="ORF">WHI96_04620</name>
</gene>
<dbReference type="InterPro" id="IPR051082">
    <property type="entry name" value="Pentapeptide-BTB/POZ_domain"/>
</dbReference>
<name>A0ABV1JQ85_9PSEU</name>
<dbReference type="InterPro" id="IPR001646">
    <property type="entry name" value="5peptide_repeat"/>
</dbReference>
<proteinExistence type="predicted"/>
<sequence length="361" mass="37624">MFSLTYGRNPLASPPLTRVGGLAPMEDSAAELAAFVDRVRGATGAAKVDIVGHSEGSLMPNHYVRFLGGADEVRRYVGLTRSGTARTPPGRRSSTGPVSSSASARPSAPSSARPTRTRCAACRWPRTHRPPPDRATLSPVTAVTTAEDLLAAARDGVEVGSAVLDETDLRETDLAGLVLRGGSLAGADLRGVRLVRARITATSLAGADLREADLTDAVLSGVDLSGARLAGATLGDTRFTGCRMIGTVLRGLRGLTASFVLDDCSLQLADLRDVAMRGLRIADCDLSEADLSGADLRDVRFERCRLRGTVLRSTRLDGADLRGCDLGEVTPDTPGELRGAIVSPTQAGAICAALGLTVLEP</sequence>
<dbReference type="Pfam" id="PF00805">
    <property type="entry name" value="Pentapeptide"/>
    <property type="match status" value="2"/>
</dbReference>
<dbReference type="Proteomes" id="UP001464923">
    <property type="component" value="Unassembled WGS sequence"/>
</dbReference>
<reference evidence="2 3" key="1">
    <citation type="submission" date="2024-03" db="EMBL/GenBank/DDBJ databases">
        <title>Draft genome sequence of Pseudonocardia tropica JCM 19149.</title>
        <authorList>
            <person name="Butdee W."/>
            <person name="Duangmal K."/>
        </authorList>
    </citation>
    <scope>NUCLEOTIDE SEQUENCE [LARGE SCALE GENOMIC DNA]</scope>
    <source>
        <strain evidence="2 3">JCM 19149</strain>
    </source>
</reference>
<accession>A0ABV1JQ85</accession>
<protein>
    <submittedName>
        <fullName evidence="2">Pentapeptide repeat-containing protein</fullName>
    </submittedName>
</protein>
<feature type="region of interest" description="Disordered" evidence="1">
    <location>
        <begin position="80"/>
        <end position="118"/>
    </location>
</feature>
<dbReference type="RefSeq" id="WP_345650847.1">
    <property type="nucleotide sequence ID" value="NZ_BAABLY010000070.1"/>
</dbReference>
<dbReference type="EMBL" id="JBEDNP010000002">
    <property type="protein sequence ID" value="MEQ3538092.1"/>
    <property type="molecule type" value="Genomic_DNA"/>
</dbReference>
<dbReference type="Gene3D" id="3.40.50.1820">
    <property type="entry name" value="alpha/beta hydrolase"/>
    <property type="match status" value="1"/>
</dbReference>
<dbReference type="InterPro" id="IPR029058">
    <property type="entry name" value="AB_hydrolase_fold"/>
</dbReference>
<dbReference type="PANTHER" id="PTHR14136">
    <property type="entry name" value="BTB_POZ DOMAIN-CONTAINING PROTEIN KCTD9"/>
    <property type="match status" value="1"/>
</dbReference>
<keyword evidence="3" id="KW-1185">Reference proteome</keyword>
<dbReference type="Gene3D" id="2.160.20.80">
    <property type="entry name" value="E3 ubiquitin-protein ligase SopA"/>
    <property type="match status" value="1"/>
</dbReference>
<organism evidence="2 3">
    <name type="scientific">Pseudonocardia tropica</name>
    <dbReference type="NCBI Taxonomy" id="681289"/>
    <lineage>
        <taxon>Bacteria</taxon>
        <taxon>Bacillati</taxon>
        <taxon>Actinomycetota</taxon>
        <taxon>Actinomycetes</taxon>
        <taxon>Pseudonocardiales</taxon>
        <taxon>Pseudonocardiaceae</taxon>
        <taxon>Pseudonocardia</taxon>
    </lineage>
</organism>